<evidence type="ECO:0000313" key="7">
    <source>
        <dbReference type="Proteomes" id="UP000789342"/>
    </source>
</evidence>
<dbReference type="Pfam" id="PF13520">
    <property type="entry name" value="AA_permease_2"/>
    <property type="match status" value="1"/>
</dbReference>
<dbReference type="PANTHER" id="PTHR11785:SF353">
    <property type="entry name" value="METHIONINE TRANSPORTER (EUROFUNG)"/>
    <property type="match status" value="1"/>
</dbReference>
<organism evidence="6 7">
    <name type="scientific">Acaulospora morrowiae</name>
    <dbReference type="NCBI Taxonomy" id="94023"/>
    <lineage>
        <taxon>Eukaryota</taxon>
        <taxon>Fungi</taxon>
        <taxon>Fungi incertae sedis</taxon>
        <taxon>Mucoromycota</taxon>
        <taxon>Glomeromycotina</taxon>
        <taxon>Glomeromycetes</taxon>
        <taxon>Diversisporales</taxon>
        <taxon>Acaulosporaceae</taxon>
        <taxon>Acaulospora</taxon>
    </lineage>
</organism>
<dbReference type="EMBL" id="CAJVPV010003250">
    <property type="protein sequence ID" value="CAG8547240.1"/>
    <property type="molecule type" value="Genomic_DNA"/>
</dbReference>
<comment type="caution">
    <text evidence="6">The sequence shown here is derived from an EMBL/GenBank/DDBJ whole genome shotgun (WGS) entry which is preliminary data.</text>
</comment>
<reference evidence="6" key="1">
    <citation type="submission" date="2021-06" db="EMBL/GenBank/DDBJ databases">
        <authorList>
            <person name="Kallberg Y."/>
            <person name="Tangrot J."/>
            <person name="Rosling A."/>
        </authorList>
    </citation>
    <scope>NUCLEOTIDE SEQUENCE</scope>
    <source>
        <strain evidence="6">CL551</strain>
    </source>
</reference>
<dbReference type="GO" id="GO:0015179">
    <property type="term" value="F:L-amino acid transmembrane transporter activity"/>
    <property type="evidence" value="ECO:0007669"/>
    <property type="project" value="TreeGrafter"/>
</dbReference>
<feature type="transmembrane region" description="Helical" evidence="5">
    <location>
        <begin position="130"/>
        <end position="148"/>
    </location>
</feature>
<evidence type="ECO:0000313" key="6">
    <source>
        <dbReference type="EMBL" id="CAG8547240.1"/>
    </source>
</evidence>
<sequence length="390" mass="42704">MAAPINNQSIKTFTGLCMNVNNMIGSGIFSTSGLIWYLTGSGGMTLCLYIIGFLFSLMGSFIYVELGSNIPESGGEQRYLERSFPNPNRLIGYIFSFCTITGAIVTDVIIASEYIIYAKTNDTTTLNPEGYTLTLLIISIIGLAEITKNPGKLTWNAMFSGTKGLDNFGNYCSSMLQVLFAYEGWNNLNYSLSEMNDAPRRLKISNPFSVVLVSILYILGILSFITIVDHDEAHRGTYKEIMSATIGDVIDFRRGLSILIALSSIGASASMVWSGSRIIASAADSDFIPYFSPLLREFLNGPNIIIRILGNPNGNNVDGRHDAPIVLITMTQYSALIFFGLSALGLLVLRNRRQLRNDLFKVPEIIVYLFLAITAIICIGAFVPAETADS</sequence>
<evidence type="ECO:0000256" key="4">
    <source>
        <dbReference type="ARBA" id="ARBA00023136"/>
    </source>
</evidence>
<gene>
    <name evidence="6" type="ORF">AMORRO_LOCUS5405</name>
</gene>
<evidence type="ECO:0000256" key="2">
    <source>
        <dbReference type="ARBA" id="ARBA00022692"/>
    </source>
</evidence>
<keyword evidence="3 5" id="KW-1133">Transmembrane helix</keyword>
<dbReference type="InterPro" id="IPR050598">
    <property type="entry name" value="AminoAcid_Transporter"/>
</dbReference>
<dbReference type="PANTHER" id="PTHR11785">
    <property type="entry name" value="AMINO ACID TRANSPORTER"/>
    <property type="match status" value="1"/>
</dbReference>
<keyword evidence="2 5" id="KW-0812">Transmembrane</keyword>
<evidence type="ECO:0000256" key="5">
    <source>
        <dbReference type="SAM" id="Phobius"/>
    </source>
</evidence>
<feature type="transmembrane region" description="Helical" evidence="5">
    <location>
        <begin position="90"/>
        <end position="118"/>
    </location>
</feature>
<keyword evidence="7" id="KW-1185">Reference proteome</keyword>
<dbReference type="AlphaFoldDB" id="A0A9N9FPE6"/>
<keyword evidence="4 5" id="KW-0472">Membrane</keyword>
<dbReference type="Proteomes" id="UP000789342">
    <property type="component" value="Unassembled WGS sequence"/>
</dbReference>
<feature type="non-terminal residue" evidence="6">
    <location>
        <position position="1"/>
    </location>
</feature>
<dbReference type="GO" id="GO:0016020">
    <property type="term" value="C:membrane"/>
    <property type="evidence" value="ECO:0007669"/>
    <property type="project" value="UniProtKB-SubCell"/>
</dbReference>
<protein>
    <submittedName>
        <fullName evidence="6">18205_t:CDS:1</fullName>
    </submittedName>
</protein>
<dbReference type="PIRSF" id="PIRSF006060">
    <property type="entry name" value="AA_transporter"/>
    <property type="match status" value="1"/>
</dbReference>
<feature type="transmembrane region" description="Helical" evidence="5">
    <location>
        <begin position="365"/>
        <end position="385"/>
    </location>
</feature>
<dbReference type="InterPro" id="IPR002293">
    <property type="entry name" value="AA/rel_permease1"/>
</dbReference>
<evidence type="ECO:0000256" key="1">
    <source>
        <dbReference type="ARBA" id="ARBA00004141"/>
    </source>
</evidence>
<name>A0A9N9FPE6_9GLOM</name>
<feature type="transmembrane region" description="Helical" evidence="5">
    <location>
        <begin position="206"/>
        <end position="228"/>
    </location>
</feature>
<comment type="subcellular location">
    <subcellularLocation>
        <location evidence="1">Membrane</location>
        <topology evidence="1">Multi-pass membrane protein</topology>
    </subcellularLocation>
</comment>
<feature type="transmembrane region" description="Helical" evidence="5">
    <location>
        <begin position="46"/>
        <end position="64"/>
    </location>
</feature>
<dbReference type="Gene3D" id="1.20.1740.10">
    <property type="entry name" value="Amino acid/polyamine transporter I"/>
    <property type="match status" value="1"/>
</dbReference>
<feature type="transmembrane region" description="Helical" evidence="5">
    <location>
        <begin position="325"/>
        <end position="349"/>
    </location>
</feature>
<dbReference type="OrthoDB" id="5982228at2759"/>
<evidence type="ECO:0000256" key="3">
    <source>
        <dbReference type="ARBA" id="ARBA00022989"/>
    </source>
</evidence>
<feature type="transmembrane region" description="Helical" evidence="5">
    <location>
        <begin position="20"/>
        <end position="39"/>
    </location>
</feature>
<accession>A0A9N9FPE6</accession>
<proteinExistence type="predicted"/>